<evidence type="ECO:0000256" key="2">
    <source>
        <dbReference type="SAM" id="SignalP"/>
    </source>
</evidence>
<gene>
    <name evidence="3" type="ORF">FIV46_11705</name>
</gene>
<protein>
    <submittedName>
        <fullName evidence="3">DUF3373 family protein</fullName>
    </submittedName>
</protein>
<dbReference type="AlphaFoldDB" id="A0A501PG76"/>
<keyword evidence="4" id="KW-1185">Reference proteome</keyword>
<reference evidence="4" key="1">
    <citation type="submission" date="2019-06" db="EMBL/GenBank/DDBJ databases">
        <title>The complete genome of Emcibacter congregatus ZYLT.</title>
        <authorList>
            <person name="Zhao Z."/>
        </authorList>
    </citation>
    <scope>NUCLEOTIDE SEQUENCE [LARGE SCALE GENOMIC DNA]</scope>
    <source>
        <strain evidence="4">MCCC 1A06723</strain>
    </source>
</reference>
<dbReference type="Pfam" id="PF07396">
    <property type="entry name" value="Porin_O_P"/>
    <property type="match status" value="1"/>
</dbReference>
<proteinExistence type="predicted"/>
<feature type="region of interest" description="Disordered" evidence="1">
    <location>
        <begin position="54"/>
        <end position="76"/>
    </location>
</feature>
<dbReference type="InterPro" id="IPR023614">
    <property type="entry name" value="Porin_dom_sf"/>
</dbReference>
<dbReference type="OrthoDB" id="7217987at2"/>
<sequence>MMRNKIMSSRLRIAGLAAATAITGALLASPVSAQTIEELQKQINALQQQVNEMKAKQDQAEKKSADSGPDLKVKWKGAPELSSKDGNFKMKVRGRLYVDYGNVSDSSGTTVDNTEFRTARLGVEGVVFKDVKYKFEADFAGDEVEIKDAYLAWDLKPVTIEVGQFKTPNSLEEQTSSRYISLMERGSFTDAFGLARQTGIAVAYAENNMTFKAGLFQGDAGGDGGIEDRTYAARATYAVKLDDGLVHVGASIRHRELDEAGTAKYSQRPHNHQADKYVDTGSMAAESDTFYGVELAGVMGPFSAQAEWAWQTANLIGMSENASFNGGYIDLSYFITGESRPYKNGAFSRVKVANPVFEGGMGAWQVVVRYDTIDLTDADVAIDGGKQDSFMVGVNWHLNDYTRVMANYSNADIEGGDDDGENIDTWGLRFQVDW</sequence>
<keyword evidence="2" id="KW-0732">Signal</keyword>
<evidence type="ECO:0000313" key="4">
    <source>
        <dbReference type="Proteomes" id="UP000319148"/>
    </source>
</evidence>
<dbReference type="Gene3D" id="2.40.160.10">
    <property type="entry name" value="Porin"/>
    <property type="match status" value="1"/>
</dbReference>
<dbReference type="SUPFAM" id="SSF56935">
    <property type="entry name" value="Porins"/>
    <property type="match status" value="1"/>
</dbReference>
<dbReference type="InterPro" id="IPR010870">
    <property type="entry name" value="Porin_O/P"/>
</dbReference>
<organism evidence="3 4">
    <name type="scientific">Emcibacter nanhaiensis</name>
    <dbReference type="NCBI Taxonomy" id="1505037"/>
    <lineage>
        <taxon>Bacteria</taxon>
        <taxon>Pseudomonadati</taxon>
        <taxon>Pseudomonadota</taxon>
        <taxon>Alphaproteobacteria</taxon>
        <taxon>Emcibacterales</taxon>
        <taxon>Emcibacteraceae</taxon>
        <taxon>Emcibacter</taxon>
    </lineage>
</organism>
<accession>A0A501PG76</accession>
<evidence type="ECO:0000256" key="1">
    <source>
        <dbReference type="SAM" id="MobiDB-lite"/>
    </source>
</evidence>
<feature type="compositionally biased region" description="Basic and acidic residues" evidence="1">
    <location>
        <begin position="54"/>
        <end position="73"/>
    </location>
</feature>
<evidence type="ECO:0000313" key="3">
    <source>
        <dbReference type="EMBL" id="TPD59450.1"/>
    </source>
</evidence>
<name>A0A501PG76_9PROT</name>
<dbReference type="EMBL" id="VFIY01000014">
    <property type="protein sequence ID" value="TPD59450.1"/>
    <property type="molecule type" value="Genomic_DNA"/>
</dbReference>
<comment type="caution">
    <text evidence="3">The sequence shown here is derived from an EMBL/GenBank/DDBJ whole genome shotgun (WGS) entry which is preliminary data.</text>
</comment>
<feature type="chain" id="PRO_5021259351" evidence="2">
    <location>
        <begin position="34"/>
        <end position="434"/>
    </location>
</feature>
<feature type="signal peptide" evidence="2">
    <location>
        <begin position="1"/>
        <end position="33"/>
    </location>
</feature>
<dbReference type="Proteomes" id="UP000319148">
    <property type="component" value="Unassembled WGS sequence"/>
</dbReference>